<dbReference type="KEGG" id="chu:CHU_3106"/>
<sequence>MIHLPAMKRHSYLFLFLLFILSLFSQAQHWSTATLNEGKNNMSTGAIGPYVFFFSGNKWIGNTRYLVGQIEMIDICTGTKITTALPNDSMRSRVTSVSYGSKIYFAGGVGNLNGGSGLNPTFYSKQVDIYDTVTGQWSAQYLSEARVDLGAAAANGKVVFGGGEKKTSSTAPSYIVDFYSTQTNTWTAGTFLPAQGVIQRTRLTGVSFQNKIYFAGGLTTSVPKDLINVYDTETNTWRRDTLKEAKYNLKSFVYKDAVYFAGGQVSGLIPADTIEIYRPANDSWEYVKIPYFFKTVQDGRERIYKEVVQAGCKAFFIPFPDESGRIPNMPELSSADSVAVYDLARKKWSYIDLPSKNIGVTAVATQNKVYFAGGADSATAVFSNIIDILTLEPKLQLAVANTAVTAYDFGMVETGDLSTASVAVSNEGDYDLLFKDLTQRISISGDAADFSIDPGMLQLTDTLEPAEIIALPVSFHPTTTGTKQITLTINSNDPNTPAYTLTVTGTATDIPTSILNRSEQNIAVYPNPTTGILHIDSQQPGTLNVQVTNLQGQTVKKQTLTDDTAGLDISALPDGFYVVKITGDQSSAVVKVLKQ</sequence>
<dbReference type="NCBIfam" id="NF012200">
    <property type="entry name" value="choice_anch_D"/>
    <property type="match status" value="1"/>
</dbReference>
<feature type="domain" description="HYDIN/VesB/CFA65-like Ig-like" evidence="10">
    <location>
        <begin position="405"/>
        <end position="505"/>
    </location>
</feature>
<evidence type="ECO:0000256" key="3">
    <source>
        <dbReference type="ARBA" id="ARBA00022441"/>
    </source>
</evidence>
<organism evidence="11 12">
    <name type="scientific">Cytophaga hutchinsonii (strain ATCC 33406 / DSM 1761 / CIP 103989 / NBRC 15051 / NCIMB 9469 / D465)</name>
    <dbReference type="NCBI Taxonomy" id="269798"/>
    <lineage>
        <taxon>Bacteria</taxon>
        <taxon>Pseudomonadati</taxon>
        <taxon>Bacteroidota</taxon>
        <taxon>Cytophagia</taxon>
        <taxon>Cytophagales</taxon>
        <taxon>Cytophagaceae</taxon>
        <taxon>Cytophaga</taxon>
    </lineage>
</organism>
<evidence type="ECO:0000313" key="12">
    <source>
        <dbReference type="Proteomes" id="UP000001822"/>
    </source>
</evidence>
<dbReference type="AlphaFoldDB" id="A0A6N4SV45"/>
<keyword evidence="3" id="KW-0880">Kelch repeat</keyword>
<evidence type="ECO:0000256" key="6">
    <source>
        <dbReference type="ARBA" id="ARBA00023069"/>
    </source>
</evidence>
<proteinExistence type="predicted"/>
<evidence type="ECO:0000313" key="11">
    <source>
        <dbReference type="EMBL" id="ABG60346.1"/>
    </source>
</evidence>
<dbReference type="InterPro" id="IPR015915">
    <property type="entry name" value="Kelch-typ_b-propeller"/>
</dbReference>
<dbReference type="InterPro" id="IPR053879">
    <property type="entry name" value="HYDIN_VesB_CFA65-like_Ig"/>
</dbReference>
<keyword evidence="12" id="KW-1185">Reference proteome</keyword>
<evidence type="ECO:0000256" key="4">
    <source>
        <dbReference type="ARBA" id="ARBA00022490"/>
    </source>
</evidence>
<keyword evidence="4" id="KW-0963">Cytoplasm</keyword>
<evidence type="ECO:0000256" key="8">
    <source>
        <dbReference type="SAM" id="SignalP"/>
    </source>
</evidence>
<reference evidence="11 12" key="1">
    <citation type="journal article" date="2007" name="Appl. Environ. Microbiol.">
        <title>Genome sequence of the cellulolytic gliding bacterium Cytophaga hutchinsonii.</title>
        <authorList>
            <person name="Xie G."/>
            <person name="Bruce D.C."/>
            <person name="Challacombe J.F."/>
            <person name="Chertkov O."/>
            <person name="Detter J.C."/>
            <person name="Gilna P."/>
            <person name="Han C.S."/>
            <person name="Lucas S."/>
            <person name="Misra M."/>
            <person name="Myers G.L."/>
            <person name="Richardson P."/>
            <person name="Tapia R."/>
            <person name="Thayer N."/>
            <person name="Thompson L.S."/>
            <person name="Brettin T.S."/>
            <person name="Henrissat B."/>
            <person name="Wilson D.B."/>
            <person name="McBride M.J."/>
        </authorList>
    </citation>
    <scope>NUCLEOTIDE SEQUENCE [LARGE SCALE GENOMIC DNA]</scope>
    <source>
        <strain evidence="12">ATCC 33406 / DSM 1761 / CIP 103989 / NBRC 15051 / NCIMB 9469 / D465</strain>
    </source>
</reference>
<dbReference type="InterPro" id="IPR006652">
    <property type="entry name" value="Kelch_1"/>
</dbReference>
<evidence type="ECO:0000256" key="5">
    <source>
        <dbReference type="ARBA" id="ARBA00022737"/>
    </source>
</evidence>
<evidence type="ECO:0000259" key="10">
    <source>
        <dbReference type="Pfam" id="PF22544"/>
    </source>
</evidence>
<evidence type="ECO:0000256" key="1">
    <source>
        <dbReference type="ARBA" id="ARBA00004138"/>
    </source>
</evidence>
<dbReference type="Pfam" id="PF18962">
    <property type="entry name" value="Por_Secre_tail"/>
    <property type="match status" value="1"/>
</dbReference>
<dbReference type="SUPFAM" id="SSF117281">
    <property type="entry name" value="Kelch motif"/>
    <property type="match status" value="2"/>
</dbReference>
<dbReference type="Pfam" id="PF22544">
    <property type="entry name" value="HYDIN_VesB_CFA65-like_Ig"/>
    <property type="match status" value="1"/>
</dbReference>
<dbReference type="GO" id="GO:0005737">
    <property type="term" value="C:cytoplasm"/>
    <property type="evidence" value="ECO:0007669"/>
    <property type="project" value="UniProtKB-SubCell"/>
</dbReference>
<feature type="signal peptide" evidence="8">
    <location>
        <begin position="1"/>
        <end position="27"/>
    </location>
</feature>
<keyword evidence="8" id="KW-0732">Signal</keyword>
<evidence type="ECO:0000259" key="9">
    <source>
        <dbReference type="Pfam" id="PF18962"/>
    </source>
</evidence>
<gene>
    <name evidence="11" type="ordered locus">CHU_3106</name>
</gene>
<keyword evidence="5" id="KW-0677">Repeat</keyword>
<protein>
    <submittedName>
        <fullName evidence="11">Uncharacterized protein</fullName>
    </submittedName>
</protein>
<dbReference type="NCBIfam" id="TIGR04183">
    <property type="entry name" value="Por_Secre_tail"/>
    <property type="match status" value="1"/>
</dbReference>
<dbReference type="InterPro" id="IPR013783">
    <property type="entry name" value="Ig-like_fold"/>
</dbReference>
<evidence type="ECO:0000256" key="2">
    <source>
        <dbReference type="ARBA" id="ARBA00004496"/>
    </source>
</evidence>
<feature type="domain" description="Secretion system C-terminal sorting" evidence="9">
    <location>
        <begin position="524"/>
        <end position="592"/>
    </location>
</feature>
<dbReference type="Gene3D" id="2.120.10.80">
    <property type="entry name" value="Kelch-type beta propeller"/>
    <property type="match status" value="1"/>
</dbReference>
<comment type="subcellular location">
    <subcellularLocation>
        <location evidence="1">Cell projection</location>
        <location evidence="1">Cilium</location>
    </subcellularLocation>
    <subcellularLocation>
        <location evidence="2">Cytoplasm</location>
    </subcellularLocation>
</comment>
<dbReference type="RefSeq" id="WP_011586455.1">
    <property type="nucleotide sequence ID" value="NC_008255.1"/>
</dbReference>
<dbReference type="Proteomes" id="UP000001822">
    <property type="component" value="Chromosome"/>
</dbReference>
<keyword evidence="7" id="KW-0966">Cell projection</keyword>
<dbReference type="Gene3D" id="2.60.40.10">
    <property type="entry name" value="Immunoglobulins"/>
    <property type="match status" value="1"/>
</dbReference>
<dbReference type="Pfam" id="PF01344">
    <property type="entry name" value="Kelch_1"/>
    <property type="match status" value="2"/>
</dbReference>
<evidence type="ECO:0000256" key="7">
    <source>
        <dbReference type="ARBA" id="ARBA00023273"/>
    </source>
</evidence>
<accession>A0A6N4SV45</accession>
<dbReference type="PANTHER" id="PTHR24412:SF489">
    <property type="entry name" value="RING FINGER DOMAIN AND KELCH REPEAT-CONTAINING PROTEIN DDB_G0271372"/>
    <property type="match status" value="1"/>
</dbReference>
<feature type="chain" id="PRO_5026779581" evidence="8">
    <location>
        <begin position="28"/>
        <end position="595"/>
    </location>
</feature>
<dbReference type="PANTHER" id="PTHR24412">
    <property type="entry name" value="KELCH PROTEIN"/>
    <property type="match status" value="1"/>
</dbReference>
<name>A0A6N4SV45_CYTH3</name>
<dbReference type="InterPro" id="IPR026444">
    <property type="entry name" value="Secre_tail"/>
</dbReference>
<dbReference type="EMBL" id="CP000383">
    <property type="protein sequence ID" value="ABG60346.1"/>
    <property type="molecule type" value="Genomic_DNA"/>
</dbReference>
<keyword evidence="6" id="KW-0969">Cilium</keyword>